<proteinExistence type="predicted"/>
<evidence type="ECO:0000313" key="8">
    <source>
        <dbReference type="EMBL" id="GAA4946146.1"/>
    </source>
</evidence>
<evidence type="ECO:0000256" key="6">
    <source>
        <dbReference type="SAM" id="Phobius"/>
    </source>
</evidence>
<feature type="transmembrane region" description="Helical" evidence="6">
    <location>
        <begin position="85"/>
        <end position="106"/>
    </location>
</feature>
<dbReference type="Pfam" id="PF05140">
    <property type="entry name" value="ResB"/>
    <property type="match status" value="2"/>
</dbReference>
<comment type="caution">
    <text evidence="8">The sequence shown here is derived from an EMBL/GenBank/DDBJ whole genome shotgun (WGS) entry which is preliminary data.</text>
</comment>
<keyword evidence="2 6" id="KW-0812">Transmembrane</keyword>
<sequence>MNIQFAPITKYFKLFFNTQAAGLYVLLFAISIAVATFIENDFGTSAAQKVIFKAWWFELLLLLFSISIVVNIFKFRMISQKKWSLLLFHSAIIVIFLGAGITRYFGFEGMMHIRENTASNNFLSSNTYLKFKVKKDGETYNFNEPVLFASLGNNNWQESYLIDGDLINVKVKAYIPNPKQTLTSTESGLPTLKIVVAGMNGREEYFISKGQTKRIRNVIYNFKNTELTGAINIVYSKDSLRFKTNKPLTQMVMATQKRDTIFPTHTYSLLKLRSLYSDGMNNFVFSEFNKKAKIILESESVKVKNESVTALTMDVSVNGTVQETTVYGSRGMSGRPQMVNFDDIDIAVSYGSKDIHLPFSIHLKKFILDKYPGTNSASSYASEVVLLDERNDTKMDFRIFMNNILNYEGYRFFQSSFDKDEKGTYLSVNNDYWGTLISYIGYALLTIGLIMVFFSKNTRFHQVLQKIKKIRAKSGTFILILLIQLHQAQFLPKLMTIVYIKTKMLT</sequence>
<feature type="transmembrane region" description="Helical" evidence="6">
    <location>
        <begin position="50"/>
        <end position="73"/>
    </location>
</feature>
<feature type="transmembrane region" description="Helical" evidence="6">
    <location>
        <begin position="432"/>
        <end position="454"/>
    </location>
</feature>
<keyword evidence="5 6" id="KW-0472">Membrane</keyword>
<comment type="subcellular location">
    <subcellularLocation>
        <location evidence="1">Membrane</location>
        <topology evidence="1">Multi-pass membrane protein</topology>
    </subcellularLocation>
</comment>
<dbReference type="InterPro" id="IPR007816">
    <property type="entry name" value="ResB-like_domain"/>
</dbReference>
<evidence type="ECO:0000256" key="2">
    <source>
        <dbReference type="ARBA" id="ARBA00022692"/>
    </source>
</evidence>
<gene>
    <name evidence="8" type="ORF">GCM10023314_19290</name>
</gene>
<evidence type="ECO:0000313" key="9">
    <source>
        <dbReference type="Proteomes" id="UP001501302"/>
    </source>
</evidence>
<feature type="domain" description="ResB-like" evidence="7">
    <location>
        <begin position="350"/>
        <end position="423"/>
    </location>
</feature>
<dbReference type="PANTHER" id="PTHR31566">
    <property type="entry name" value="CYTOCHROME C BIOGENESIS PROTEIN CCS1, CHLOROPLASTIC"/>
    <property type="match status" value="1"/>
</dbReference>
<evidence type="ECO:0000259" key="7">
    <source>
        <dbReference type="Pfam" id="PF05140"/>
    </source>
</evidence>
<keyword evidence="9" id="KW-1185">Reference proteome</keyword>
<evidence type="ECO:0000256" key="5">
    <source>
        <dbReference type="ARBA" id="ARBA00023136"/>
    </source>
</evidence>
<dbReference type="RefSeq" id="WP_345191792.1">
    <property type="nucleotide sequence ID" value="NZ_BAABJJ010000029.1"/>
</dbReference>
<evidence type="ECO:0000256" key="4">
    <source>
        <dbReference type="ARBA" id="ARBA00022989"/>
    </source>
</evidence>
<dbReference type="InterPro" id="IPR023494">
    <property type="entry name" value="Cyt_c_bgen_Ccs1/CcsB/ResB"/>
</dbReference>
<name>A0ABP9GP10_9FLAO</name>
<evidence type="ECO:0000256" key="1">
    <source>
        <dbReference type="ARBA" id="ARBA00004141"/>
    </source>
</evidence>
<feature type="transmembrane region" description="Helical" evidence="6">
    <location>
        <begin position="21"/>
        <end position="38"/>
    </location>
</feature>
<feature type="domain" description="ResB-like" evidence="7">
    <location>
        <begin position="81"/>
        <end position="123"/>
    </location>
</feature>
<evidence type="ECO:0000256" key="3">
    <source>
        <dbReference type="ARBA" id="ARBA00022748"/>
    </source>
</evidence>
<reference evidence="9" key="1">
    <citation type="journal article" date="2019" name="Int. J. Syst. Evol. Microbiol.">
        <title>The Global Catalogue of Microorganisms (GCM) 10K type strain sequencing project: providing services to taxonomists for standard genome sequencing and annotation.</title>
        <authorList>
            <consortium name="The Broad Institute Genomics Platform"/>
            <consortium name="The Broad Institute Genome Sequencing Center for Infectious Disease"/>
            <person name="Wu L."/>
            <person name="Ma J."/>
        </authorList>
    </citation>
    <scope>NUCLEOTIDE SEQUENCE [LARGE SCALE GENOMIC DNA]</scope>
    <source>
        <strain evidence="9">JCM 18285</strain>
    </source>
</reference>
<organism evidence="8 9">
    <name type="scientific">Algibacter agarivorans</name>
    <dbReference type="NCBI Taxonomy" id="1109741"/>
    <lineage>
        <taxon>Bacteria</taxon>
        <taxon>Pseudomonadati</taxon>
        <taxon>Bacteroidota</taxon>
        <taxon>Flavobacteriia</taxon>
        <taxon>Flavobacteriales</taxon>
        <taxon>Flavobacteriaceae</taxon>
        <taxon>Algibacter</taxon>
    </lineage>
</organism>
<feature type="transmembrane region" description="Helical" evidence="6">
    <location>
        <begin position="475"/>
        <end position="500"/>
    </location>
</feature>
<keyword evidence="4 6" id="KW-1133">Transmembrane helix</keyword>
<accession>A0ABP9GP10</accession>
<keyword evidence="3" id="KW-0201">Cytochrome c-type biogenesis</keyword>
<dbReference type="EMBL" id="BAABJJ010000029">
    <property type="protein sequence ID" value="GAA4946146.1"/>
    <property type="molecule type" value="Genomic_DNA"/>
</dbReference>
<protein>
    <recommendedName>
        <fullName evidence="7">ResB-like domain-containing protein</fullName>
    </recommendedName>
</protein>
<dbReference type="Proteomes" id="UP001501302">
    <property type="component" value="Unassembled WGS sequence"/>
</dbReference>